<dbReference type="SUPFAM" id="SSF53474">
    <property type="entry name" value="alpha/beta-Hydrolases"/>
    <property type="match status" value="1"/>
</dbReference>
<reference evidence="3 4" key="1">
    <citation type="submission" date="2015-08" db="EMBL/GenBank/DDBJ databases">
        <title>Antibacterial properties of a collection of Vibrionaceae strains.</title>
        <authorList>
            <person name="Giubergia S."/>
        </authorList>
    </citation>
    <scope>NUCLEOTIDE SEQUENCE [LARGE SCALE GENOMIC DNA]</scope>
    <source>
        <strain evidence="3 4">S0821</strain>
    </source>
</reference>
<proteinExistence type="predicted"/>
<evidence type="ECO:0000313" key="4">
    <source>
        <dbReference type="Proteomes" id="UP000051221"/>
    </source>
</evidence>
<feature type="domain" description="Alpha/beta hydrolase fold-3" evidence="2">
    <location>
        <begin position="81"/>
        <end position="284"/>
    </location>
</feature>
<dbReference type="InterPro" id="IPR029058">
    <property type="entry name" value="AB_hydrolase_fold"/>
</dbReference>
<gene>
    <name evidence="3" type="ORF">AMR76_17155</name>
</gene>
<dbReference type="InterPro" id="IPR050300">
    <property type="entry name" value="GDXG_lipolytic_enzyme"/>
</dbReference>
<evidence type="ECO:0000259" key="2">
    <source>
        <dbReference type="Pfam" id="PF07859"/>
    </source>
</evidence>
<accession>A0A0Q2QX03</accession>
<dbReference type="InParanoid" id="A0A0Q2QX03"/>
<dbReference type="GO" id="GO:0016787">
    <property type="term" value="F:hydrolase activity"/>
    <property type="evidence" value="ECO:0007669"/>
    <property type="project" value="UniProtKB-KW"/>
</dbReference>
<evidence type="ECO:0000313" key="3">
    <source>
        <dbReference type="EMBL" id="KQH84541.1"/>
    </source>
</evidence>
<dbReference type="FunCoup" id="A0A0Q2QX03">
    <property type="interactions" value="390"/>
</dbReference>
<dbReference type="InterPro" id="IPR013094">
    <property type="entry name" value="AB_hydrolase_3"/>
</dbReference>
<dbReference type="EMBL" id="LKHS01000017">
    <property type="protein sequence ID" value="KQH84541.1"/>
    <property type="molecule type" value="Genomic_DNA"/>
</dbReference>
<organism evidence="3 4">
    <name type="scientific">Vibrio furnissii</name>
    <dbReference type="NCBI Taxonomy" id="29494"/>
    <lineage>
        <taxon>Bacteria</taxon>
        <taxon>Pseudomonadati</taxon>
        <taxon>Pseudomonadota</taxon>
        <taxon>Gammaproteobacteria</taxon>
        <taxon>Vibrionales</taxon>
        <taxon>Vibrionaceae</taxon>
        <taxon>Vibrio</taxon>
    </lineage>
</organism>
<keyword evidence="4" id="KW-1185">Reference proteome</keyword>
<dbReference type="PANTHER" id="PTHR48081">
    <property type="entry name" value="AB HYDROLASE SUPERFAMILY PROTEIN C4A8.06C"/>
    <property type="match status" value="1"/>
</dbReference>
<dbReference type="Pfam" id="PF07859">
    <property type="entry name" value="Abhydrolase_3"/>
    <property type="match status" value="1"/>
</dbReference>
<dbReference type="PANTHER" id="PTHR48081:SF8">
    <property type="entry name" value="ALPHA_BETA HYDROLASE FOLD-3 DOMAIN-CONTAINING PROTEIN-RELATED"/>
    <property type="match status" value="1"/>
</dbReference>
<evidence type="ECO:0000256" key="1">
    <source>
        <dbReference type="ARBA" id="ARBA00022801"/>
    </source>
</evidence>
<dbReference type="Gene3D" id="3.40.50.1820">
    <property type="entry name" value="alpha/beta hydrolase"/>
    <property type="match status" value="1"/>
</dbReference>
<dbReference type="Proteomes" id="UP000051221">
    <property type="component" value="Unassembled WGS sequence"/>
</dbReference>
<dbReference type="AlphaFoldDB" id="A0A0Q2QX03"/>
<comment type="caution">
    <text evidence="3">The sequence shown here is derived from an EMBL/GenBank/DDBJ whole genome shotgun (WGS) entry which is preliminary data.</text>
</comment>
<sequence>MTSTPMPDLERGIATLVEEFLANKVKHAPLPPVAERRAGYEASAVLAGDVPADIRVEERQVGDLTLRIYRRATQLNSAIALYFHGGCFVSGGFATHHQQLATLAMLSGSIVVAVSYRLAPEHPYPAAHDDAYEAAQWVYHNAALLGGDAQRITLLGDSAGGYLALATSLRLKRQGQWQPKQQILIYPMLDPTGSSGSYQTFGEDYVITKAMLMSGFELYAGQQVNRDELNLLKCDDLAGLPTTHIMTAECDPLRDEGEQLYGLLSREGVEVHCQRYLGVIHGFFQLAGVSPAARQCLRHVASLISL</sequence>
<protein>
    <submittedName>
        <fullName evidence="3">Lipase</fullName>
    </submittedName>
</protein>
<dbReference type="RefSeq" id="WP_055466694.1">
    <property type="nucleotide sequence ID" value="NZ_LKHS01000017.1"/>
</dbReference>
<name>A0A0Q2QX03_VIBFU</name>
<keyword evidence="1" id="KW-0378">Hydrolase</keyword>